<dbReference type="eggNOG" id="ENOG5033WRD">
    <property type="taxonomic scope" value="Bacteria"/>
</dbReference>
<dbReference type="RefSeq" id="WP_023863777.1">
    <property type="nucleotide sequence ID" value="NZ_AXUN02000232.1"/>
</dbReference>
<evidence type="ECO:0000313" key="1">
    <source>
        <dbReference type="EMBL" id="ETA79023.1"/>
    </source>
</evidence>
<comment type="caution">
    <text evidence="1">The sequence shown here is derived from an EMBL/GenBank/DDBJ whole genome shotgun (WGS) entry which is preliminary data.</text>
</comment>
<accession>V7HZG9</accession>
<name>V7HZG9_9CLOT</name>
<protein>
    <recommendedName>
        <fullName evidence="3">Peptidase C39-like domain-containing protein</fullName>
    </recommendedName>
</protein>
<keyword evidence="2" id="KW-1185">Reference proteome</keyword>
<dbReference type="AlphaFoldDB" id="V7HZG9"/>
<reference evidence="1 2" key="1">
    <citation type="journal article" date="2014" name="Genome Announc.">
        <title>Genome Sequence of Youngiibacter fragilis, the Type Strain of the Genus Youngiibacter.</title>
        <authorList>
            <person name="Wawrik C.B."/>
            <person name="Callaghan A.V."/>
            <person name="Stamps B.W."/>
            <person name="Wawrik B."/>
        </authorList>
    </citation>
    <scope>NUCLEOTIDE SEQUENCE [LARGE SCALE GENOMIC DNA]</scope>
    <source>
        <strain evidence="1 2">232.1</strain>
    </source>
</reference>
<gene>
    <name evidence="1" type="ORF">T472_0219195</name>
</gene>
<sequence length="191" mass="22238">MIENKRYMMIRDDLREYFGGMYGGNQHIGSKGIAKFGCGSVTLHTYVAYEERRKYTKDEVRELQEKFFKRYLLGPTTALRFKLAALAYYALRKRKASVRIIHSLYRESDGLKKIMMEIRRNIGKDNPVPLIIGKRTMKGYKDDLDNHWVTVTGYSDDYSVVVSNNGRLEELDLNELSHRRLFIAIAAINVK</sequence>
<evidence type="ECO:0000313" key="2">
    <source>
        <dbReference type="Proteomes" id="UP000017747"/>
    </source>
</evidence>
<proteinExistence type="predicted"/>
<evidence type="ECO:0008006" key="3">
    <source>
        <dbReference type="Google" id="ProtNLM"/>
    </source>
</evidence>
<dbReference type="OrthoDB" id="1953914at2"/>
<dbReference type="EMBL" id="AXUN02000232">
    <property type="protein sequence ID" value="ETA79023.1"/>
    <property type="molecule type" value="Genomic_DNA"/>
</dbReference>
<organism evidence="1 2">
    <name type="scientific">Youngiibacter fragilis 232.1</name>
    <dbReference type="NCBI Taxonomy" id="994573"/>
    <lineage>
        <taxon>Bacteria</taxon>
        <taxon>Bacillati</taxon>
        <taxon>Bacillota</taxon>
        <taxon>Clostridia</taxon>
        <taxon>Eubacteriales</taxon>
        <taxon>Clostridiaceae</taxon>
        <taxon>Youngiibacter</taxon>
    </lineage>
</organism>
<dbReference type="Proteomes" id="UP000017747">
    <property type="component" value="Unassembled WGS sequence"/>
</dbReference>